<reference evidence="2 3" key="1">
    <citation type="submission" date="2011-08" db="EMBL/GenBank/DDBJ databases">
        <authorList>
            <person name="Weinstock G."/>
            <person name="Sodergren E."/>
            <person name="Clifton S."/>
            <person name="Fulton L."/>
            <person name="Fulton B."/>
            <person name="Courtney L."/>
            <person name="Fronick C."/>
            <person name="Harrison M."/>
            <person name="Strong C."/>
            <person name="Farmer C."/>
            <person name="Delahaunty K."/>
            <person name="Markovic C."/>
            <person name="Hall O."/>
            <person name="Minx P."/>
            <person name="Tomlinson C."/>
            <person name="Mitreva M."/>
            <person name="Hou S."/>
            <person name="Chen J."/>
            <person name="Wollam A."/>
            <person name="Pepin K.H."/>
            <person name="Johnson M."/>
            <person name="Bhonagiri V."/>
            <person name="Zhang X."/>
            <person name="Suruliraj S."/>
            <person name="Warren W."/>
            <person name="Chinwalla A."/>
            <person name="Mardis E.R."/>
            <person name="Wilson R.K."/>
        </authorList>
    </citation>
    <scope>NUCLEOTIDE SEQUENCE [LARGE SCALE GENOMIC DNA]</scope>
    <source>
        <strain evidence="2 3">DSM 18206</strain>
    </source>
</reference>
<dbReference type="GeneID" id="78337136"/>
<dbReference type="EMBL" id="AFZZ01000129">
    <property type="protein sequence ID" value="EHJ40067.1"/>
    <property type="molecule type" value="Genomic_DNA"/>
</dbReference>
<comment type="caution">
    <text evidence="2">The sequence shown here is derived from an EMBL/GenBank/DDBJ whole genome shotgun (WGS) entry which is preliminary data.</text>
</comment>
<dbReference type="AlphaFoldDB" id="G6AXV9"/>
<dbReference type="eggNOG" id="COG2865">
    <property type="taxonomic scope" value="Bacteria"/>
</dbReference>
<dbReference type="Pfam" id="PF04326">
    <property type="entry name" value="SLFN_AlbA_2"/>
    <property type="match status" value="1"/>
</dbReference>
<dbReference type="Gene3D" id="3.30.950.30">
    <property type="entry name" value="Schlafen, AAA domain"/>
    <property type="match status" value="1"/>
</dbReference>
<dbReference type="InterPro" id="IPR038475">
    <property type="entry name" value="RecG_C_sf"/>
</dbReference>
<dbReference type="InterPro" id="IPR007421">
    <property type="entry name" value="Schlafen_AlbA_2_dom"/>
</dbReference>
<dbReference type="RefSeq" id="WP_007899667.1">
    <property type="nucleotide sequence ID" value="NZ_JH379424.1"/>
</dbReference>
<proteinExistence type="predicted"/>
<organism evidence="2 3">
    <name type="scientific">Leyella stercorea DSM 18206</name>
    <dbReference type="NCBI Taxonomy" id="1002367"/>
    <lineage>
        <taxon>Bacteria</taxon>
        <taxon>Pseudomonadati</taxon>
        <taxon>Bacteroidota</taxon>
        <taxon>Bacteroidia</taxon>
        <taxon>Bacteroidales</taxon>
        <taxon>Prevotellaceae</taxon>
        <taxon>Leyella</taxon>
    </lineage>
</organism>
<gene>
    <name evidence="2" type="ORF">HMPREF0673_01466</name>
</gene>
<evidence type="ECO:0000259" key="1">
    <source>
        <dbReference type="Pfam" id="PF04326"/>
    </source>
</evidence>
<protein>
    <submittedName>
        <fullName evidence="2">Divergent AAA domain protein</fullName>
    </submittedName>
</protein>
<accession>G6AXV9</accession>
<dbReference type="Pfam" id="PF13749">
    <property type="entry name" value="HATPase_c_4"/>
    <property type="match status" value="1"/>
</dbReference>
<name>G6AXV9_9BACT</name>
<evidence type="ECO:0000313" key="3">
    <source>
        <dbReference type="Proteomes" id="UP000004407"/>
    </source>
</evidence>
<dbReference type="PANTHER" id="PTHR30595:SF6">
    <property type="entry name" value="SCHLAFEN ALBA-2 DOMAIN-CONTAINING PROTEIN"/>
    <property type="match status" value="1"/>
</dbReference>
<dbReference type="InterPro" id="IPR038461">
    <property type="entry name" value="Schlafen_AlbA_2_dom_sf"/>
</dbReference>
<dbReference type="Proteomes" id="UP000004407">
    <property type="component" value="Unassembled WGS sequence"/>
</dbReference>
<dbReference type="PANTHER" id="PTHR30595">
    <property type="entry name" value="GLPR-RELATED TRANSCRIPTIONAL REPRESSOR"/>
    <property type="match status" value="1"/>
</dbReference>
<dbReference type="Gene3D" id="3.30.565.60">
    <property type="match status" value="1"/>
</dbReference>
<dbReference type="HOGENOM" id="CLU_042798_0_0_10"/>
<evidence type="ECO:0000313" key="2">
    <source>
        <dbReference type="EMBL" id="EHJ40067.1"/>
    </source>
</evidence>
<sequence length="479" mass="54293">MSWKDKALDVLKDSLSPIPHELSELDWKCDLSSKSDRLAKHICAFCNHHGGGMFAYGINDDASFVELSKEQIESIVRTLGNIAHNNLSHAIDIDHAVLLYEGHPILFVYVPEQREKPIFLRGKDYHEAYCRVNGQTRKMSDLQVRNMIATSQGLRFEERVAKRGLTKSDVLQLLNFRKLFELQDKDVPKSADSIVARMSECGFCIGSDDEWSITNLGAILFANNLNDFDELGSRKVVVRKYIGVNNRNILFEQFGKYGYAVGFEGLVDFIMKNVSIENIDVKRKDVADYPRIAIREFVANALVHQDFDIYGISIAIEIFSNRIVITNPGAPLNDINRLIDLPPNSRNEKLAEQMFLLGFCERRGSGIDRAVAAIEEMHLPAAKIAKEEMCTRVTLYPHKDLKDMTKEEKVEACYQHACLVNEDGKSMNNQSVRERFNLKKTQSSVASRIIADTQETGLIKVANTDIVAKKLMTYVPYYV</sequence>
<feature type="domain" description="Schlafen AlbA-2" evidence="1">
    <location>
        <begin position="22"/>
        <end position="140"/>
    </location>
</feature>
<dbReference type="PATRIC" id="fig|1002367.3.peg.1179"/>